<keyword evidence="11 13" id="KW-0472">Membrane</keyword>
<evidence type="ECO:0000256" key="9">
    <source>
        <dbReference type="ARBA" id="ARBA00022989"/>
    </source>
</evidence>
<dbReference type="AlphaFoldDB" id="A0A6J4K877"/>
<organism evidence="14">
    <name type="scientific">uncultured Chloroflexota bacterium</name>
    <dbReference type="NCBI Taxonomy" id="166587"/>
    <lineage>
        <taxon>Bacteria</taxon>
        <taxon>Bacillati</taxon>
        <taxon>Chloroflexota</taxon>
        <taxon>environmental samples</taxon>
    </lineage>
</organism>
<dbReference type="InterPro" id="IPR048279">
    <property type="entry name" value="MdtK-like"/>
</dbReference>
<dbReference type="NCBIfam" id="TIGR00797">
    <property type="entry name" value="matE"/>
    <property type="match status" value="1"/>
</dbReference>
<evidence type="ECO:0000256" key="7">
    <source>
        <dbReference type="ARBA" id="ARBA00022475"/>
    </source>
</evidence>
<keyword evidence="5" id="KW-0813">Transport</keyword>
<keyword evidence="8 13" id="KW-0812">Transmembrane</keyword>
<reference evidence="14" key="1">
    <citation type="submission" date="2020-02" db="EMBL/GenBank/DDBJ databases">
        <authorList>
            <person name="Meier V. D."/>
        </authorList>
    </citation>
    <scope>NUCLEOTIDE SEQUENCE</scope>
    <source>
        <strain evidence="14">AVDCRST_MAG77</strain>
    </source>
</reference>
<protein>
    <recommendedName>
        <fullName evidence="4">Probable multidrug resistance protein NorM</fullName>
    </recommendedName>
    <alternativeName>
        <fullName evidence="12">Multidrug-efflux transporter</fullName>
    </alternativeName>
</protein>
<sequence>MLAPNPQDTAASVRRIAWPVIGEHLLQTLVGVVDMAVVGRLGSAEVAGIGAATQLVALVISAVAALSVGATVLVARSTGARDPRAAGHVTQQALLAGLLLGTVLAVVGGVFADEMIRVLGADEAVVREGGRYLRINALAWVPLVLMLVVGGALRGAGDARAPLRASVWMNVVNVTLAIPLAFGYLGLPALGVAGVALAAAVARAIGACLVLAIVLRNRQLTFERAGWRWNGAVQLRVLRIGVPTSVEQVLLSGGFLFYGAMVITLGTTVYAAQRISFQAINLAFMPAMGFGTAATTLTGQHLGAGRPDLAALATRSALRQCLLLMVGTGVLCAAGAPLLMRLFSTDPEVIRLGTQALPVLALAQPFWAISSIYAGSLRGAGDSRFPMISTNLGMWVLRLPSAYLFGIVLGYGLPGVYLSSTIDAGARSLLTYLRYRTGNWRTREV</sequence>
<dbReference type="CDD" id="cd13137">
    <property type="entry name" value="MATE_NorM_like"/>
    <property type="match status" value="1"/>
</dbReference>
<dbReference type="EMBL" id="CADCTC010000275">
    <property type="protein sequence ID" value="CAA9297291.1"/>
    <property type="molecule type" value="Genomic_DNA"/>
</dbReference>
<dbReference type="GO" id="GO:0005886">
    <property type="term" value="C:plasma membrane"/>
    <property type="evidence" value="ECO:0007669"/>
    <property type="project" value="UniProtKB-SubCell"/>
</dbReference>
<feature type="transmembrane region" description="Helical" evidence="13">
    <location>
        <begin position="165"/>
        <end position="185"/>
    </location>
</feature>
<evidence type="ECO:0000256" key="12">
    <source>
        <dbReference type="ARBA" id="ARBA00031636"/>
    </source>
</evidence>
<feature type="transmembrane region" description="Helical" evidence="13">
    <location>
        <begin position="93"/>
        <end position="112"/>
    </location>
</feature>
<evidence type="ECO:0000256" key="5">
    <source>
        <dbReference type="ARBA" id="ARBA00022448"/>
    </source>
</evidence>
<keyword evidence="7" id="KW-1003">Cell membrane</keyword>
<accession>A0A6J4K877</accession>
<evidence type="ECO:0000256" key="1">
    <source>
        <dbReference type="ARBA" id="ARBA00003408"/>
    </source>
</evidence>
<feature type="transmembrane region" description="Helical" evidence="13">
    <location>
        <begin position="51"/>
        <end position="73"/>
    </location>
</feature>
<name>A0A6J4K877_9CHLR</name>
<feature type="transmembrane region" description="Helical" evidence="13">
    <location>
        <begin position="395"/>
        <end position="413"/>
    </location>
</feature>
<dbReference type="InterPro" id="IPR050222">
    <property type="entry name" value="MATE_MdtK"/>
</dbReference>
<feature type="transmembrane region" description="Helical" evidence="13">
    <location>
        <begin position="321"/>
        <end position="343"/>
    </location>
</feature>
<evidence type="ECO:0000256" key="4">
    <source>
        <dbReference type="ARBA" id="ARBA00020268"/>
    </source>
</evidence>
<proteinExistence type="inferred from homology"/>
<dbReference type="GO" id="GO:0006811">
    <property type="term" value="P:monoatomic ion transport"/>
    <property type="evidence" value="ECO:0007669"/>
    <property type="project" value="UniProtKB-KW"/>
</dbReference>
<dbReference type="InterPro" id="IPR002528">
    <property type="entry name" value="MATE_fam"/>
</dbReference>
<dbReference type="Pfam" id="PF01554">
    <property type="entry name" value="MatE"/>
    <property type="match status" value="2"/>
</dbReference>
<feature type="transmembrane region" description="Helical" evidence="13">
    <location>
        <begin position="132"/>
        <end position="153"/>
    </location>
</feature>
<comment type="similarity">
    <text evidence="3">Belongs to the multi antimicrobial extrusion (MATE) (TC 2.A.66.1) family.</text>
</comment>
<dbReference type="GO" id="GO:0042910">
    <property type="term" value="F:xenobiotic transmembrane transporter activity"/>
    <property type="evidence" value="ECO:0007669"/>
    <property type="project" value="InterPro"/>
</dbReference>
<keyword evidence="9 13" id="KW-1133">Transmembrane helix</keyword>
<dbReference type="GO" id="GO:0015297">
    <property type="term" value="F:antiporter activity"/>
    <property type="evidence" value="ECO:0007669"/>
    <property type="project" value="UniProtKB-KW"/>
</dbReference>
<evidence type="ECO:0000256" key="8">
    <source>
        <dbReference type="ARBA" id="ARBA00022692"/>
    </source>
</evidence>
<dbReference type="PANTHER" id="PTHR43298">
    <property type="entry name" value="MULTIDRUG RESISTANCE PROTEIN NORM-RELATED"/>
    <property type="match status" value="1"/>
</dbReference>
<keyword evidence="10" id="KW-0406">Ion transport</keyword>
<feature type="transmembrane region" description="Helical" evidence="13">
    <location>
        <begin position="355"/>
        <end position="374"/>
    </location>
</feature>
<evidence type="ECO:0000256" key="6">
    <source>
        <dbReference type="ARBA" id="ARBA00022449"/>
    </source>
</evidence>
<evidence type="ECO:0000256" key="3">
    <source>
        <dbReference type="ARBA" id="ARBA00010199"/>
    </source>
</evidence>
<comment type="subcellular location">
    <subcellularLocation>
        <location evidence="2">Cell membrane</location>
        <topology evidence="2">Multi-pass membrane protein</topology>
    </subcellularLocation>
</comment>
<comment type="function">
    <text evidence="1">Multidrug efflux pump.</text>
</comment>
<dbReference type="PIRSF" id="PIRSF006603">
    <property type="entry name" value="DinF"/>
    <property type="match status" value="1"/>
</dbReference>
<feature type="transmembrane region" description="Helical" evidence="13">
    <location>
        <begin position="279"/>
        <end position="300"/>
    </location>
</feature>
<evidence type="ECO:0000256" key="2">
    <source>
        <dbReference type="ARBA" id="ARBA00004651"/>
    </source>
</evidence>
<evidence type="ECO:0000256" key="11">
    <source>
        <dbReference type="ARBA" id="ARBA00023136"/>
    </source>
</evidence>
<gene>
    <name evidence="14" type="ORF">AVDCRST_MAG77-5316</name>
</gene>
<keyword evidence="6" id="KW-0050">Antiport</keyword>
<evidence type="ECO:0000256" key="13">
    <source>
        <dbReference type="SAM" id="Phobius"/>
    </source>
</evidence>
<feature type="transmembrane region" description="Helical" evidence="13">
    <location>
        <begin position="249"/>
        <end position="273"/>
    </location>
</feature>
<feature type="transmembrane region" description="Helical" evidence="13">
    <location>
        <begin position="191"/>
        <end position="215"/>
    </location>
</feature>
<evidence type="ECO:0000256" key="10">
    <source>
        <dbReference type="ARBA" id="ARBA00023065"/>
    </source>
</evidence>
<evidence type="ECO:0000313" key="14">
    <source>
        <dbReference type="EMBL" id="CAA9297291.1"/>
    </source>
</evidence>
<dbReference type="PANTHER" id="PTHR43298:SF2">
    <property type="entry name" value="FMN_FAD EXPORTER YEEO-RELATED"/>
    <property type="match status" value="1"/>
</dbReference>